<dbReference type="EMBL" id="LNQE01000963">
    <property type="protein sequence ID" value="KUG22494.1"/>
    <property type="molecule type" value="Genomic_DNA"/>
</dbReference>
<evidence type="ECO:0000256" key="1">
    <source>
        <dbReference type="SAM" id="Coils"/>
    </source>
</evidence>
<gene>
    <name evidence="2" type="ORF">ASZ90_007738</name>
</gene>
<keyword evidence="1" id="KW-0175">Coiled coil</keyword>
<protein>
    <submittedName>
        <fullName evidence="2">Uncharacterized protein</fullName>
    </submittedName>
</protein>
<feature type="coiled-coil region" evidence="1">
    <location>
        <begin position="12"/>
        <end position="39"/>
    </location>
</feature>
<accession>A0A0W8FPE9</accession>
<name>A0A0W8FPE9_9ZZZZ</name>
<dbReference type="AlphaFoldDB" id="A0A0W8FPE9"/>
<sequence>MSKNNSDVQMSKDVYAIAKQEAEIEIAKLKQDIQAGRDDGFAIGSIKTNKAHRDFCNFLDALSLYKTHKDKTYKKTGLTWDKFCEAVGYDRRQADRIIAEVTPIFESFSDNLPVLYGVTLNDIRWLGKNKTGQLSGFSEDGTELIFGEDKIPATPEDITAYVNHQRETFKEELAEKESIITANKKVLADKEKLINGYAKDIARLQKDTPKSELTAEEQEAVDLLAQVQKDFMAAISDIKKKIIPHKAPEIALRQYYYLLIVISKMAMEERLALQSAYEAAEEVPWEIDESEIPPPDVLVDNMPLTAGKGMGIKVKAKIEEQKIKKQRK</sequence>
<reference evidence="2" key="1">
    <citation type="journal article" date="2015" name="Proc. Natl. Acad. Sci. U.S.A.">
        <title>Networks of energetic and metabolic interactions define dynamics in microbial communities.</title>
        <authorList>
            <person name="Embree M."/>
            <person name="Liu J.K."/>
            <person name="Al-Bassam M.M."/>
            <person name="Zengler K."/>
        </authorList>
    </citation>
    <scope>NUCLEOTIDE SEQUENCE</scope>
</reference>
<organism evidence="2">
    <name type="scientific">hydrocarbon metagenome</name>
    <dbReference type="NCBI Taxonomy" id="938273"/>
    <lineage>
        <taxon>unclassified sequences</taxon>
        <taxon>metagenomes</taxon>
        <taxon>ecological metagenomes</taxon>
    </lineage>
</organism>
<comment type="caution">
    <text evidence="2">The sequence shown here is derived from an EMBL/GenBank/DDBJ whole genome shotgun (WGS) entry which is preliminary data.</text>
</comment>
<evidence type="ECO:0000313" key="2">
    <source>
        <dbReference type="EMBL" id="KUG22494.1"/>
    </source>
</evidence>
<proteinExistence type="predicted"/>